<evidence type="ECO:0000259" key="6">
    <source>
        <dbReference type="Pfam" id="PF02826"/>
    </source>
</evidence>
<dbReference type="RefSeq" id="WP_187332399.1">
    <property type="nucleotide sequence ID" value="NZ_CP060490.1"/>
</dbReference>
<reference evidence="7 8" key="1">
    <citation type="submission" date="2020-08" db="EMBL/GenBank/DDBJ databases">
        <authorList>
            <person name="Liu C."/>
            <person name="Sun Q."/>
        </authorList>
    </citation>
    <scope>NUCLEOTIDE SEQUENCE [LARGE SCALE GENOMIC DNA]</scope>
    <source>
        <strain evidence="7 8">NSJ-62</strain>
    </source>
</reference>
<comment type="similarity">
    <text evidence="1 4">Belongs to the D-isomer specific 2-hydroxyacid dehydrogenase family.</text>
</comment>
<evidence type="ECO:0000256" key="1">
    <source>
        <dbReference type="ARBA" id="ARBA00005854"/>
    </source>
</evidence>
<keyword evidence="8" id="KW-1185">Reference proteome</keyword>
<evidence type="ECO:0000256" key="2">
    <source>
        <dbReference type="ARBA" id="ARBA00023002"/>
    </source>
</evidence>
<dbReference type="InterPro" id="IPR050418">
    <property type="entry name" value="D-iso_2-hydroxyacid_DH_PdxB"/>
</dbReference>
<dbReference type="SUPFAM" id="SSF52283">
    <property type="entry name" value="Formate/glycerate dehydrogenase catalytic domain-like"/>
    <property type="match status" value="1"/>
</dbReference>
<keyword evidence="3" id="KW-0520">NAD</keyword>
<dbReference type="Pfam" id="PF00389">
    <property type="entry name" value="2-Hacid_dh"/>
    <property type="match status" value="1"/>
</dbReference>
<feature type="domain" description="D-isomer specific 2-hydroxyacid dehydrogenase catalytic" evidence="5">
    <location>
        <begin position="29"/>
        <end position="300"/>
    </location>
</feature>
<dbReference type="EMBL" id="CP060490">
    <property type="protein sequence ID" value="QNL43808.1"/>
    <property type="molecule type" value="Genomic_DNA"/>
</dbReference>
<evidence type="ECO:0000256" key="3">
    <source>
        <dbReference type="ARBA" id="ARBA00023027"/>
    </source>
</evidence>
<organism evidence="7 8">
    <name type="scientific">Oscillibacter hominis</name>
    <dbReference type="NCBI Taxonomy" id="2763056"/>
    <lineage>
        <taxon>Bacteria</taxon>
        <taxon>Bacillati</taxon>
        <taxon>Bacillota</taxon>
        <taxon>Clostridia</taxon>
        <taxon>Eubacteriales</taxon>
        <taxon>Oscillospiraceae</taxon>
        <taxon>Oscillibacter</taxon>
    </lineage>
</organism>
<dbReference type="PANTHER" id="PTHR43761:SF1">
    <property type="entry name" value="D-ISOMER SPECIFIC 2-HYDROXYACID DEHYDROGENASE CATALYTIC DOMAIN-CONTAINING PROTEIN-RELATED"/>
    <property type="match status" value="1"/>
</dbReference>
<keyword evidence="2 4" id="KW-0560">Oxidoreductase</keyword>
<dbReference type="GO" id="GO:0051287">
    <property type="term" value="F:NAD binding"/>
    <property type="evidence" value="ECO:0007669"/>
    <property type="project" value="InterPro"/>
</dbReference>
<dbReference type="Proteomes" id="UP000515960">
    <property type="component" value="Chromosome"/>
</dbReference>
<proteinExistence type="inferred from homology"/>
<dbReference type="Pfam" id="PF02826">
    <property type="entry name" value="2-Hacid_dh_C"/>
    <property type="match status" value="1"/>
</dbReference>
<gene>
    <name evidence="7" type="ORF">H8790_10070</name>
</gene>
<evidence type="ECO:0000313" key="7">
    <source>
        <dbReference type="EMBL" id="QNL43808.1"/>
    </source>
</evidence>
<dbReference type="InterPro" id="IPR036291">
    <property type="entry name" value="NAD(P)-bd_dom_sf"/>
</dbReference>
<name>A0A7G9B2M7_9FIRM</name>
<dbReference type="InterPro" id="IPR006140">
    <property type="entry name" value="D-isomer_DH_NAD-bd"/>
</dbReference>
<dbReference type="PANTHER" id="PTHR43761">
    <property type="entry name" value="D-ISOMER SPECIFIC 2-HYDROXYACID DEHYDROGENASE FAMILY PROTEIN (AFU_ORTHOLOGUE AFUA_1G13630)"/>
    <property type="match status" value="1"/>
</dbReference>
<dbReference type="KEGG" id="ohi:H8790_10070"/>
<accession>A0A7G9B2M7</accession>
<evidence type="ECO:0000256" key="4">
    <source>
        <dbReference type="RuleBase" id="RU003719"/>
    </source>
</evidence>
<dbReference type="GO" id="GO:0016616">
    <property type="term" value="F:oxidoreductase activity, acting on the CH-OH group of donors, NAD or NADP as acceptor"/>
    <property type="evidence" value="ECO:0007669"/>
    <property type="project" value="InterPro"/>
</dbReference>
<dbReference type="Gene3D" id="3.40.50.720">
    <property type="entry name" value="NAD(P)-binding Rossmann-like Domain"/>
    <property type="match status" value="2"/>
</dbReference>
<feature type="domain" description="D-isomer specific 2-hydroxyacid dehydrogenase NAD-binding" evidence="6">
    <location>
        <begin position="127"/>
        <end position="245"/>
    </location>
</feature>
<sequence length="302" mass="34528">MKKFEKIVAVDNIGFTEDRYQELDQFAEAVESYRDYPTGNEEIIRRIGDADCLLVSWNTKIDKTVIESCPNLRYIGMCCSLYDEKSANVDIVTARERDIVVLGVRDYGDQGVVEYVTSQLIDVLHGFHGKRWRDDQILEITGLKIGIIGLGTTGSMVAQALQMFGGDLYYFDVRRRPELERKGLKYLPLEDLLRTVDIVTTHLPKHLRLLDKKMLQIFGSGKMVINPSIGPTYNIDDMEEWLQDGSNFLLSEKSSMGGHLDRYVKYPNFVYTDLTVGMTEEAKQRLIQKVLDNITSYLKTAK</sequence>
<dbReference type="SUPFAM" id="SSF51735">
    <property type="entry name" value="NAD(P)-binding Rossmann-fold domains"/>
    <property type="match status" value="1"/>
</dbReference>
<protein>
    <submittedName>
        <fullName evidence="7">Dihydrofolate reductase</fullName>
    </submittedName>
</protein>
<evidence type="ECO:0000313" key="8">
    <source>
        <dbReference type="Proteomes" id="UP000515960"/>
    </source>
</evidence>
<dbReference type="InterPro" id="IPR006139">
    <property type="entry name" value="D-isomer_2_OHA_DH_cat_dom"/>
</dbReference>
<evidence type="ECO:0000259" key="5">
    <source>
        <dbReference type="Pfam" id="PF00389"/>
    </source>
</evidence>
<dbReference type="AlphaFoldDB" id="A0A7G9B2M7"/>